<dbReference type="Pfam" id="PF00271">
    <property type="entry name" value="Helicase_C"/>
    <property type="match status" value="1"/>
</dbReference>
<dbReference type="InterPro" id="IPR005580">
    <property type="entry name" value="DbpA/CsdA_RNA-bd_dom"/>
</dbReference>
<feature type="domain" description="Helicase ATP-binding" evidence="8">
    <location>
        <begin position="30"/>
        <end position="206"/>
    </location>
</feature>
<evidence type="ECO:0000256" key="5">
    <source>
        <dbReference type="ARBA" id="ARBA00038437"/>
    </source>
</evidence>
<dbReference type="Pfam" id="PF00270">
    <property type="entry name" value="DEAD"/>
    <property type="match status" value="1"/>
</dbReference>
<dbReference type="CDD" id="cd00268">
    <property type="entry name" value="DEADc"/>
    <property type="match status" value="1"/>
</dbReference>
<dbReference type="EMBL" id="SIHO01000003">
    <property type="protein sequence ID" value="TFU01176.1"/>
    <property type="molecule type" value="Genomic_DNA"/>
</dbReference>
<dbReference type="Pfam" id="PF03880">
    <property type="entry name" value="DbpA"/>
    <property type="match status" value="1"/>
</dbReference>
<dbReference type="RefSeq" id="WP_135246680.1">
    <property type="nucleotide sequence ID" value="NZ_SIHO01000003.1"/>
</dbReference>
<keyword evidence="1 6" id="KW-0547">Nucleotide-binding</keyword>
<feature type="compositionally biased region" description="Pro residues" evidence="7">
    <location>
        <begin position="546"/>
        <end position="558"/>
    </location>
</feature>
<dbReference type="InterPro" id="IPR000629">
    <property type="entry name" value="RNA-helicase_DEAD-box_CS"/>
</dbReference>
<dbReference type="InterPro" id="IPR011545">
    <property type="entry name" value="DEAD/DEAH_box_helicase_dom"/>
</dbReference>
<dbReference type="CDD" id="cd12252">
    <property type="entry name" value="RRM_DbpA"/>
    <property type="match status" value="1"/>
</dbReference>
<feature type="region of interest" description="Disordered" evidence="7">
    <location>
        <begin position="526"/>
        <end position="567"/>
    </location>
</feature>
<keyword evidence="3 6" id="KW-0347">Helicase</keyword>
<dbReference type="InterPro" id="IPR027417">
    <property type="entry name" value="P-loop_NTPase"/>
</dbReference>
<dbReference type="SUPFAM" id="SSF52540">
    <property type="entry name" value="P-loop containing nucleoside triphosphate hydrolases"/>
    <property type="match status" value="1"/>
</dbReference>
<keyword evidence="11" id="KW-1185">Reference proteome</keyword>
<organism evidence="10 11">
    <name type="scientific">Glacieibacterium arshaanense</name>
    <dbReference type="NCBI Taxonomy" id="2511025"/>
    <lineage>
        <taxon>Bacteria</taxon>
        <taxon>Pseudomonadati</taxon>
        <taxon>Pseudomonadota</taxon>
        <taxon>Alphaproteobacteria</taxon>
        <taxon>Sphingomonadales</taxon>
        <taxon>Sphingosinicellaceae</taxon>
        <taxon>Glacieibacterium</taxon>
    </lineage>
</organism>
<dbReference type="GO" id="GO:0003676">
    <property type="term" value="F:nucleic acid binding"/>
    <property type="evidence" value="ECO:0007669"/>
    <property type="project" value="InterPro"/>
</dbReference>
<dbReference type="CDD" id="cd18787">
    <property type="entry name" value="SF2_C_DEAD"/>
    <property type="match status" value="1"/>
</dbReference>
<evidence type="ECO:0000256" key="7">
    <source>
        <dbReference type="SAM" id="MobiDB-lite"/>
    </source>
</evidence>
<evidence type="ECO:0000256" key="1">
    <source>
        <dbReference type="ARBA" id="ARBA00022741"/>
    </source>
</evidence>
<dbReference type="InterPro" id="IPR044742">
    <property type="entry name" value="DEAD/DEAH_RhlB"/>
</dbReference>
<dbReference type="InterPro" id="IPR012677">
    <property type="entry name" value="Nucleotide-bd_a/b_plait_sf"/>
</dbReference>
<dbReference type="GO" id="GO:0003724">
    <property type="term" value="F:RNA helicase activity"/>
    <property type="evidence" value="ECO:0007669"/>
    <property type="project" value="UniProtKB-ARBA"/>
</dbReference>
<dbReference type="InterPro" id="IPR001650">
    <property type="entry name" value="Helicase_C-like"/>
</dbReference>
<keyword evidence="4 6" id="KW-0067">ATP-binding</keyword>
<keyword evidence="2 6" id="KW-0378">Hydrolase</keyword>
<dbReference type="PROSITE" id="PS51194">
    <property type="entry name" value="HELICASE_CTER"/>
    <property type="match status" value="1"/>
</dbReference>
<accession>A0A4Y9EL73</accession>
<evidence type="ECO:0000259" key="8">
    <source>
        <dbReference type="PROSITE" id="PS51192"/>
    </source>
</evidence>
<dbReference type="AlphaFoldDB" id="A0A4Y9EL73"/>
<protein>
    <submittedName>
        <fullName evidence="10">DEAD/DEAH box helicase</fullName>
    </submittedName>
</protein>
<feature type="compositionally biased region" description="Gly residues" evidence="7">
    <location>
        <begin position="439"/>
        <end position="449"/>
    </location>
</feature>
<dbReference type="GO" id="GO:0016787">
    <property type="term" value="F:hydrolase activity"/>
    <property type="evidence" value="ECO:0007669"/>
    <property type="project" value="UniProtKB-KW"/>
</dbReference>
<dbReference type="GO" id="GO:0005829">
    <property type="term" value="C:cytosol"/>
    <property type="evidence" value="ECO:0007669"/>
    <property type="project" value="TreeGrafter"/>
</dbReference>
<reference evidence="10 11" key="1">
    <citation type="submission" date="2019-02" db="EMBL/GenBank/DDBJ databases">
        <title>Polymorphobacter sp. isolated from the lake at the Tibet of China.</title>
        <authorList>
            <person name="Li A."/>
        </authorList>
    </citation>
    <scope>NUCLEOTIDE SEQUENCE [LARGE SCALE GENOMIC DNA]</scope>
    <source>
        <strain evidence="10 11">DJ1R-1</strain>
    </source>
</reference>
<evidence type="ECO:0000256" key="3">
    <source>
        <dbReference type="ARBA" id="ARBA00022806"/>
    </source>
</evidence>
<dbReference type="SMART" id="SM00490">
    <property type="entry name" value="HELICc"/>
    <property type="match status" value="1"/>
</dbReference>
<feature type="domain" description="Helicase C-terminal" evidence="9">
    <location>
        <begin position="233"/>
        <end position="377"/>
    </location>
</feature>
<evidence type="ECO:0000313" key="10">
    <source>
        <dbReference type="EMBL" id="TFU01176.1"/>
    </source>
</evidence>
<evidence type="ECO:0000256" key="4">
    <source>
        <dbReference type="ARBA" id="ARBA00022840"/>
    </source>
</evidence>
<feature type="region of interest" description="Disordered" evidence="7">
    <location>
        <begin position="427"/>
        <end position="450"/>
    </location>
</feature>
<dbReference type="SMART" id="SM00487">
    <property type="entry name" value="DEXDc"/>
    <property type="match status" value="1"/>
</dbReference>
<gene>
    <name evidence="10" type="ORF">EUV02_12770</name>
</gene>
<dbReference type="Proteomes" id="UP000297737">
    <property type="component" value="Unassembled WGS sequence"/>
</dbReference>
<evidence type="ECO:0000259" key="9">
    <source>
        <dbReference type="PROSITE" id="PS51194"/>
    </source>
</evidence>
<evidence type="ECO:0000256" key="2">
    <source>
        <dbReference type="ARBA" id="ARBA00022801"/>
    </source>
</evidence>
<dbReference type="GO" id="GO:0005524">
    <property type="term" value="F:ATP binding"/>
    <property type="evidence" value="ECO:0007669"/>
    <property type="project" value="UniProtKB-KW"/>
</dbReference>
<sequence length="567" mass="61474">MPFSTTHPALAKALSARGYSVFTPVQAAVLEPEAQGRDLMVSAQTGSGKTVAYGLALAPTLLGDAERFGRAEEPLALVVAPTRELALQVSRELEWLFAEAGARVATCVGGMEIRREARALQNGAHIVVGTPGRLRDHIERGNLNMQNLAAVVLDEADEMLDLGFREDLEEILDSTPPTRRTLLFSATLPKPIQTMAKRYQKDAHRIAAGAGNAQHVDIDYRAIRLAPNDLESGVVNVLRYFESGAAIVFCATRESVRRLHANLVERGFSAVALSGELSQSERTHALQALRDRRASVCVATDVAARGIDLPDLGLVIHAELPNDPEVLQHRSGRTGRAGRKGICVLLVPYPKRRRAEILLRAANVTAQWMNPPTAEAIEAKDAERLLESIAPATEEETAAVAALLAERSAEDIAAALLRAYRSRLPSPEDLTDAGPAQGSIGGQGAGERGYGAPNTAPRAGFEDTVWFRINTGRVNNADPRWLLPYLCRRGHVTKNDIGAIRIFDRETRFEIPRATAGRFAQMLRKTDDGDPDVQIETVPANAPEPSRAPPARRGPPPGGARRYPPRR</sequence>
<evidence type="ECO:0000256" key="6">
    <source>
        <dbReference type="RuleBase" id="RU000492"/>
    </source>
</evidence>
<dbReference type="InterPro" id="IPR014001">
    <property type="entry name" value="Helicase_ATP-bd"/>
</dbReference>
<dbReference type="PANTHER" id="PTHR47959">
    <property type="entry name" value="ATP-DEPENDENT RNA HELICASE RHLE-RELATED"/>
    <property type="match status" value="1"/>
</dbReference>
<dbReference type="PROSITE" id="PS51192">
    <property type="entry name" value="HELICASE_ATP_BIND_1"/>
    <property type="match status" value="1"/>
</dbReference>
<dbReference type="Gene3D" id="3.30.70.330">
    <property type="match status" value="1"/>
</dbReference>
<dbReference type="Gene3D" id="3.40.50.300">
    <property type="entry name" value="P-loop containing nucleotide triphosphate hydrolases"/>
    <property type="match status" value="2"/>
</dbReference>
<name>A0A4Y9EL73_9SPHN</name>
<comment type="similarity">
    <text evidence="5 6">Belongs to the DEAD box helicase family.</text>
</comment>
<dbReference type="OrthoDB" id="9805696at2"/>
<dbReference type="PANTHER" id="PTHR47959:SF1">
    <property type="entry name" value="ATP-DEPENDENT RNA HELICASE DBPA"/>
    <property type="match status" value="1"/>
</dbReference>
<evidence type="ECO:0000313" key="11">
    <source>
        <dbReference type="Proteomes" id="UP000297737"/>
    </source>
</evidence>
<dbReference type="InterPro" id="IPR050079">
    <property type="entry name" value="DEAD_box_RNA_helicase"/>
</dbReference>
<comment type="caution">
    <text evidence="10">The sequence shown here is derived from an EMBL/GenBank/DDBJ whole genome shotgun (WGS) entry which is preliminary data.</text>
</comment>
<proteinExistence type="inferred from homology"/>
<dbReference type="PROSITE" id="PS00039">
    <property type="entry name" value="DEAD_ATP_HELICASE"/>
    <property type="match status" value="1"/>
</dbReference>